<dbReference type="InterPro" id="IPR011701">
    <property type="entry name" value="MFS"/>
</dbReference>
<dbReference type="EMBL" id="BAFB01000242">
    <property type="protein sequence ID" value="GAB36900.1"/>
    <property type="molecule type" value="Genomic_DNA"/>
</dbReference>
<keyword evidence="4 7" id="KW-0812">Transmembrane</keyword>
<keyword evidence="2" id="KW-0813">Transport</keyword>
<dbReference type="Pfam" id="PF07690">
    <property type="entry name" value="MFS_1"/>
    <property type="match status" value="1"/>
</dbReference>
<reference evidence="8" key="1">
    <citation type="submission" date="2012-02" db="EMBL/GenBank/DDBJ databases">
        <title>Whole genome shotgun sequence of Gordonia otitidis NBRC 100426.</title>
        <authorList>
            <person name="Yoshida I."/>
            <person name="Hosoyama A."/>
            <person name="Tsuchikane K."/>
            <person name="Katsumata H."/>
            <person name="Yamazaki S."/>
            <person name="Fujita N."/>
        </authorList>
    </citation>
    <scope>NUCLEOTIDE SEQUENCE [LARGE SCALE GENOMIC DNA]</scope>
    <source>
        <strain evidence="8">NBRC 100426</strain>
    </source>
</reference>
<evidence type="ECO:0000313" key="8">
    <source>
        <dbReference type="EMBL" id="GAB36900.1"/>
    </source>
</evidence>
<accession>H5TTU2</accession>
<dbReference type="InterPro" id="IPR036259">
    <property type="entry name" value="MFS_trans_sf"/>
</dbReference>
<dbReference type="PANTHER" id="PTHR23513">
    <property type="entry name" value="INTEGRAL MEMBRANE EFFLUX PROTEIN-RELATED"/>
    <property type="match status" value="1"/>
</dbReference>
<gene>
    <name evidence="8" type="ORF">GOOTI_242_00140</name>
</gene>
<evidence type="ECO:0000256" key="2">
    <source>
        <dbReference type="ARBA" id="ARBA00022448"/>
    </source>
</evidence>
<feature type="transmembrane region" description="Helical" evidence="7">
    <location>
        <begin position="67"/>
        <end position="90"/>
    </location>
</feature>
<feature type="transmembrane region" description="Helical" evidence="7">
    <location>
        <begin position="234"/>
        <end position="259"/>
    </location>
</feature>
<keyword evidence="3" id="KW-1003">Cell membrane</keyword>
<organism evidence="8 9">
    <name type="scientific">Gordonia otitidis (strain DSM 44809 / CCUG 52243 / JCM 12355 / NBRC 100426 / IFM 10032)</name>
    <dbReference type="NCBI Taxonomy" id="1108044"/>
    <lineage>
        <taxon>Bacteria</taxon>
        <taxon>Bacillati</taxon>
        <taxon>Actinomycetota</taxon>
        <taxon>Actinomycetes</taxon>
        <taxon>Mycobacteriales</taxon>
        <taxon>Gordoniaceae</taxon>
        <taxon>Gordonia</taxon>
    </lineage>
</organism>
<evidence type="ECO:0000256" key="3">
    <source>
        <dbReference type="ARBA" id="ARBA00022475"/>
    </source>
</evidence>
<evidence type="ECO:0000313" key="9">
    <source>
        <dbReference type="Proteomes" id="UP000005038"/>
    </source>
</evidence>
<feature type="transmembrane region" description="Helical" evidence="7">
    <location>
        <begin position="364"/>
        <end position="385"/>
    </location>
</feature>
<evidence type="ECO:0000256" key="4">
    <source>
        <dbReference type="ARBA" id="ARBA00022692"/>
    </source>
</evidence>
<dbReference type="Gene3D" id="1.20.1250.20">
    <property type="entry name" value="MFS general substrate transporter like domains"/>
    <property type="match status" value="1"/>
</dbReference>
<sequence>MRRCAHVTYNISVRALTYPTFRRLFGAQVASLLGTGLLTVALGLLAYDLAGPDAGRVLGTALAVKMVAYVVMAPVMRTLVAGLPAARVLVGADLVRFAMACCLPWVGHVWQVYLLVFALQTASATFTPTFSSTIARVVDDRDDYSSAVAASRVAYDLESIGSPLIAAALLTVVSYSTLFVGTAVGFAASALLVVSCGLHRLRGVDNTGTRSRDTFVRRTSSGARIMLIRRPLRGVLWINVAVAAATALVMVGTVVIVRGDLGRSASWVAVALGAFGAGSIVAAVVGPAVFRRFGTFVPMVIGASTCVFGVAVVAAWLAASSSVPLLLIPLLALWSALGAATSTISTGTARLLRDDTTDADRDDVFTAQFSLSHAAFLVTYPLAGLAASTDGRAACTAGLAVLALVGLLGATLSWRSSPVIRRIRPALSLTMNRATATANER</sequence>
<evidence type="ECO:0000256" key="7">
    <source>
        <dbReference type="SAM" id="Phobius"/>
    </source>
</evidence>
<evidence type="ECO:0000256" key="6">
    <source>
        <dbReference type="ARBA" id="ARBA00023136"/>
    </source>
</evidence>
<feature type="transmembrane region" description="Helical" evidence="7">
    <location>
        <begin position="164"/>
        <end position="194"/>
    </location>
</feature>
<keyword evidence="9" id="KW-1185">Reference proteome</keyword>
<feature type="transmembrane region" description="Helical" evidence="7">
    <location>
        <begin position="265"/>
        <end position="289"/>
    </location>
</feature>
<comment type="subcellular location">
    <subcellularLocation>
        <location evidence="1">Cell inner membrane</location>
        <topology evidence="1">Multi-pass membrane protein</topology>
    </subcellularLocation>
</comment>
<protein>
    <submittedName>
        <fullName evidence="8">Major facilitator superfamily transporter</fullName>
    </submittedName>
</protein>
<keyword evidence="6 7" id="KW-0472">Membrane</keyword>
<dbReference type="AlphaFoldDB" id="H5TTU2"/>
<dbReference type="GO" id="GO:0005886">
    <property type="term" value="C:plasma membrane"/>
    <property type="evidence" value="ECO:0007669"/>
    <property type="project" value="UniProtKB-SubCell"/>
</dbReference>
<dbReference type="RefSeq" id="WP_007241057.1">
    <property type="nucleotide sequence ID" value="NZ_BAFB01000242.1"/>
</dbReference>
<dbReference type="STRING" id="1108044.GOOTI_242_00140"/>
<feature type="transmembrane region" description="Helical" evidence="7">
    <location>
        <begin position="24"/>
        <end position="47"/>
    </location>
</feature>
<evidence type="ECO:0000256" key="1">
    <source>
        <dbReference type="ARBA" id="ARBA00004429"/>
    </source>
</evidence>
<feature type="transmembrane region" description="Helical" evidence="7">
    <location>
        <begin position="296"/>
        <end position="319"/>
    </location>
</feature>
<evidence type="ECO:0000256" key="5">
    <source>
        <dbReference type="ARBA" id="ARBA00022989"/>
    </source>
</evidence>
<name>H5TTU2_GORO1</name>
<proteinExistence type="predicted"/>
<comment type="caution">
    <text evidence="8">The sequence shown here is derived from an EMBL/GenBank/DDBJ whole genome shotgun (WGS) entry which is preliminary data.</text>
</comment>
<dbReference type="GO" id="GO:0022857">
    <property type="term" value="F:transmembrane transporter activity"/>
    <property type="evidence" value="ECO:0007669"/>
    <property type="project" value="InterPro"/>
</dbReference>
<feature type="transmembrane region" description="Helical" evidence="7">
    <location>
        <begin position="391"/>
        <end position="414"/>
    </location>
</feature>
<dbReference type="SUPFAM" id="SSF103473">
    <property type="entry name" value="MFS general substrate transporter"/>
    <property type="match status" value="1"/>
</dbReference>
<keyword evidence="5 7" id="KW-1133">Transmembrane helix</keyword>
<dbReference type="Proteomes" id="UP000005038">
    <property type="component" value="Unassembled WGS sequence"/>
</dbReference>
<feature type="transmembrane region" description="Helical" evidence="7">
    <location>
        <begin position="97"/>
        <end position="119"/>
    </location>
</feature>
<dbReference type="PANTHER" id="PTHR23513:SF9">
    <property type="entry name" value="ENTEROBACTIN EXPORTER ENTS"/>
    <property type="match status" value="1"/>
</dbReference>
<feature type="transmembrane region" description="Helical" evidence="7">
    <location>
        <begin position="325"/>
        <end position="352"/>
    </location>
</feature>